<dbReference type="Proteomes" id="UP001634393">
    <property type="component" value="Unassembled WGS sequence"/>
</dbReference>
<proteinExistence type="predicted"/>
<gene>
    <name evidence="1" type="ORF">ACJIZ3_018459</name>
</gene>
<reference evidence="1 2" key="1">
    <citation type="submission" date="2024-12" db="EMBL/GenBank/DDBJ databases">
        <title>The unique morphological basis and parallel evolutionary history of personate flowers in Penstemon.</title>
        <authorList>
            <person name="Depatie T.H."/>
            <person name="Wessinger C.A."/>
        </authorList>
    </citation>
    <scope>NUCLEOTIDE SEQUENCE [LARGE SCALE GENOMIC DNA]</scope>
    <source>
        <strain evidence="1">WTNN_2</strain>
        <tissue evidence="1">Leaf</tissue>
    </source>
</reference>
<evidence type="ECO:0000313" key="1">
    <source>
        <dbReference type="EMBL" id="KAL3829657.1"/>
    </source>
</evidence>
<dbReference type="EMBL" id="JBJXBP010000005">
    <property type="protein sequence ID" value="KAL3829657.1"/>
    <property type="molecule type" value="Genomic_DNA"/>
</dbReference>
<evidence type="ECO:0000313" key="2">
    <source>
        <dbReference type="Proteomes" id="UP001634393"/>
    </source>
</evidence>
<protein>
    <submittedName>
        <fullName evidence="1">Uncharacterized protein</fullName>
    </submittedName>
</protein>
<keyword evidence="2" id="KW-1185">Reference proteome</keyword>
<dbReference type="AlphaFoldDB" id="A0ABD3SZV3"/>
<organism evidence="1 2">
    <name type="scientific">Penstemon smallii</name>
    <dbReference type="NCBI Taxonomy" id="265156"/>
    <lineage>
        <taxon>Eukaryota</taxon>
        <taxon>Viridiplantae</taxon>
        <taxon>Streptophyta</taxon>
        <taxon>Embryophyta</taxon>
        <taxon>Tracheophyta</taxon>
        <taxon>Spermatophyta</taxon>
        <taxon>Magnoliopsida</taxon>
        <taxon>eudicotyledons</taxon>
        <taxon>Gunneridae</taxon>
        <taxon>Pentapetalae</taxon>
        <taxon>asterids</taxon>
        <taxon>lamiids</taxon>
        <taxon>Lamiales</taxon>
        <taxon>Plantaginaceae</taxon>
        <taxon>Cheloneae</taxon>
        <taxon>Penstemon</taxon>
    </lineage>
</organism>
<dbReference type="PANTHER" id="PTHR36045">
    <property type="entry name" value="OS04G0558500 PROTEIN"/>
    <property type="match status" value="1"/>
</dbReference>
<dbReference type="PANTHER" id="PTHR36045:SF2">
    <property type="entry name" value="OS04G0558500 PROTEIN"/>
    <property type="match status" value="1"/>
</dbReference>
<accession>A0ABD3SZV3</accession>
<name>A0ABD3SZV3_9LAMI</name>
<comment type="caution">
    <text evidence="1">The sequence shown here is derived from an EMBL/GenBank/DDBJ whole genome shotgun (WGS) entry which is preliminary data.</text>
</comment>
<sequence length="141" mass="15902">MSNLEDAEEEEFLELEEEVETISQRILEYRISLPDQLSSTFSSLIASQRPVYPTHLVEQGNEAAGFTQGLVRLTESEKMDLVVAEEAGKIQLLKQKIASNATTMPIMLNKMKEYIAKIDKLESSNGIDGIIRPAFKRKRIS</sequence>